<evidence type="ECO:0000313" key="1">
    <source>
        <dbReference type="EMBL" id="EDV18446.1"/>
    </source>
</evidence>
<evidence type="ECO:0008006" key="3">
    <source>
        <dbReference type="Google" id="ProtNLM"/>
    </source>
</evidence>
<dbReference type="SUPFAM" id="SSF51556">
    <property type="entry name" value="Metallo-dependent hydrolases"/>
    <property type="match status" value="1"/>
</dbReference>
<dbReference type="InParanoid" id="B3SFP9"/>
<sequence>LCVHMKQINGKQTPCSKSKGGKKIHVRDFWQHPFFELFRKHKMKITLSSDNPNIGGIPLKETILIIAGLNQNYQYPNEFTPIKAEELAILCKNGIDVIFAEDKLKQDYNNLLNNWIKENNLNQKFISDYYG</sequence>
<organism evidence="1 2">
    <name type="scientific">Trichoplax adhaerens</name>
    <name type="common">Trichoplax reptans</name>
    <dbReference type="NCBI Taxonomy" id="10228"/>
    <lineage>
        <taxon>Eukaryota</taxon>
        <taxon>Metazoa</taxon>
        <taxon>Placozoa</taxon>
        <taxon>Uniplacotomia</taxon>
        <taxon>Trichoplacea</taxon>
        <taxon>Trichoplacidae</taxon>
        <taxon>Trichoplax</taxon>
    </lineage>
</organism>
<dbReference type="Proteomes" id="UP000009022">
    <property type="component" value="Unassembled WGS sequence"/>
</dbReference>
<dbReference type="HOGENOM" id="CLU_1932891_0_0_1"/>
<dbReference type="InterPro" id="IPR032466">
    <property type="entry name" value="Metal_Hydrolase"/>
</dbReference>
<keyword evidence="2" id="KW-1185">Reference proteome</keyword>
<feature type="non-terminal residue" evidence="1">
    <location>
        <position position="1"/>
    </location>
</feature>
<evidence type="ECO:0000313" key="2">
    <source>
        <dbReference type="Proteomes" id="UP000009022"/>
    </source>
</evidence>
<name>B3SFP9_TRIAD</name>
<reference evidence="1 2" key="1">
    <citation type="journal article" date="2008" name="Nature">
        <title>The Trichoplax genome and the nature of placozoans.</title>
        <authorList>
            <person name="Srivastava M."/>
            <person name="Begovic E."/>
            <person name="Chapman J."/>
            <person name="Putnam N.H."/>
            <person name="Hellsten U."/>
            <person name="Kawashima T."/>
            <person name="Kuo A."/>
            <person name="Mitros T."/>
            <person name="Salamov A."/>
            <person name="Carpenter M.L."/>
            <person name="Signorovitch A.Y."/>
            <person name="Moreno M.A."/>
            <person name="Kamm K."/>
            <person name="Grimwood J."/>
            <person name="Schmutz J."/>
            <person name="Shapiro H."/>
            <person name="Grigoriev I.V."/>
            <person name="Buss L.W."/>
            <person name="Schierwater B."/>
            <person name="Dellaporta S.L."/>
            <person name="Rokhsar D.S."/>
        </authorList>
    </citation>
    <scope>NUCLEOTIDE SEQUENCE [LARGE SCALE GENOMIC DNA]</scope>
    <source>
        <strain evidence="1 2">Grell-BS-1999</strain>
    </source>
</reference>
<protein>
    <recommendedName>
        <fullName evidence="3">Adenosine deaminase domain-containing protein</fullName>
    </recommendedName>
</protein>
<dbReference type="AlphaFoldDB" id="B3SFP9"/>
<dbReference type="KEGG" id="tad:TRIADDRAFT_63036"/>
<dbReference type="Gene3D" id="3.20.20.140">
    <property type="entry name" value="Metal-dependent hydrolases"/>
    <property type="match status" value="1"/>
</dbReference>
<accession>B3SFP9</accession>
<proteinExistence type="predicted"/>
<dbReference type="EMBL" id="DS986528">
    <property type="protein sequence ID" value="EDV18446.1"/>
    <property type="molecule type" value="Genomic_DNA"/>
</dbReference>
<gene>
    <name evidence="1" type="ORF">TRIADDRAFT_63036</name>
</gene>